<dbReference type="EC" id="2.7.11.1" evidence="2"/>
<keyword evidence="9" id="KW-0472">Membrane</keyword>
<organism evidence="11 12">
    <name type="scientific">Catellatospora aurea</name>
    <dbReference type="NCBI Taxonomy" id="1337874"/>
    <lineage>
        <taxon>Bacteria</taxon>
        <taxon>Bacillati</taxon>
        <taxon>Actinomycetota</taxon>
        <taxon>Actinomycetes</taxon>
        <taxon>Micromonosporales</taxon>
        <taxon>Micromonosporaceae</taxon>
        <taxon>Catellatospora</taxon>
    </lineage>
</organism>
<keyword evidence="5 11" id="KW-0418">Kinase</keyword>
<dbReference type="InterPro" id="IPR011009">
    <property type="entry name" value="Kinase-like_dom_sf"/>
</dbReference>
<evidence type="ECO:0000256" key="9">
    <source>
        <dbReference type="SAM" id="Phobius"/>
    </source>
</evidence>
<feature type="compositionally biased region" description="Low complexity" evidence="8">
    <location>
        <begin position="291"/>
        <end position="312"/>
    </location>
</feature>
<keyword evidence="6 7" id="KW-0067">ATP-binding</keyword>
<comment type="caution">
    <text evidence="11">The sequence shown here is derived from an EMBL/GenBank/DDBJ whole genome shotgun (WGS) entry which is preliminary data.</text>
</comment>
<keyword evidence="9" id="KW-0812">Transmembrane</keyword>
<dbReference type="InterPro" id="IPR008271">
    <property type="entry name" value="Ser/Thr_kinase_AS"/>
</dbReference>
<evidence type="ECO:0000256" key="5">
    <source>
        <dbReference type="ARBA" id="ARBA00022777"/>
    </source>
</evidence>
<proteinExistence type="inferred from homology"/>
<evidence type="ECO:0000256" key="1">
    <source>
        <dbReference type="ARBA" id="ARBA00010886"/>
    </source>
</evidence>
<feature type="compositionally biased region" description="Low complexity" evidence="8">
    <location>
        <begin position="388"/>
        <end position="401"/>
    </location>
</feature>
<keyword evidence="9" id="KW-1133">Transmembrane helix</keyword>
<dbReference type="GO" id="GO:0004674">
    <property type="term" value="F:protein serine/threonine kinase activity"/>
    <property type="evidence" value="ECO:0007669"/>
    <property type="project" value="UniProtKB-EC"/>
</dbReference>
<feature type="region of interest" description="Disordered" evidence="8">
    <location>
        <begin position="463"/>
        <end position="495"/>
    </location>
</feature>
<evidence type="ECO:0000256" key="2">
    <source>
        <dbReference type="ARBA" id="ARBA00012513"/>
    </source>
</evidence>
<feature type="region of interest" description="Disordered" evidence="8">
    <location>
        <begin position="279"/>
        <end position="368"/>
    </location>
</feature>
<evidence type="ECO:0000313" key="11">
    <source>
        <dbReference type="EMBL" id="MFC7244385.1"/>
    </source>
</evidence>
<dbReference type="EMBL" id="JBHTAC010000016">
    <property type="protein sequence ID" value="MFC7244385.1"/>
    <property type="molecule type" value="Genomic_DNA"/>
</dbReference>
<dbReference type="PROSITE" id="PS00107">
    <property type="entry name" value="PROTEIN_KINASE_ATP"/>
    <property type="match status" value="1"/>
</dbReference>
<comment type="similarity">
    <text evidence="1">Belongs to the protein kinase superfamily. NEK Ser/Thr protein kinase family. NIMA subfamily.</text>
</comment>
<dbReference type="InterPro" id="IPR000719">
    <property type="entry name" value="Prot_kinase_dom"/>
</dbReference>
<feature type="transmembrane region" description="Helical" evidence="9">
    <location>
        <begin position="438"/>
        <end position="457"/>
    </location>
</feature>
<accession>A0ABW2GWV1</accession>
<dbReference type="PROSITE" id="PS50011">
    <property type="entry name" value="PROTEIN_KINASE_DOM"/>
    <property type="match status" value="1"/>
</dbReference>
<feature type="compositionally biased region" description="Low complexity" evidence="8">
    <location>
        <begin position="468"/>
        <end position="486"/>
    </location>
</feature>
<feature type="compositionally biased region" description="Low complexity" evidence="8">
    <location>
        <begin position="347"/>
        <end position="361"/>
    </location>
</feature>
<evidence type="ECO:0000313" key="12">
    <source>
        <dbReference type="Proteomes" id="UP001596392"/>
    </source>
</evidence>
<feature type="binding site" evidence="7">
    <location>
        <position position="42"/>
    </location>
    <ligand>
        <name>ATP</name>
        <dbReference type="ChEBI" id="CHEBI:30616"/>
    </ligand>
</feature>
<evidence type="ECO:0000256" key="4">
    <source>
        <dbReference type="ARBA" id="ARBA00022741"/>
    </source>
</evidence>
<dbReference type="Proteomes" id="UP001596392">
    <property type="component" value="Unassembled WGS sequence"/>
</dbReference>
<reference evidence="12" key="1">
    <citation type="journal article" date="2019" name="Int. J. Syst. Evol. Microbiol.">
        <title>The Global Catalogue of Microorganisms (GCM) 10K type strain sequencing project: providing services to taxonomists for standard genome sequencing and annotation.</title>
        <authorList>
            <consortium name="The Broad Institute Genomics Platform"/>
            <consortium name="The Broad Institute Genome Sequencing Center for Infectious Disease"/>
            <person name="Wu L."/>
            <person name="Ma J."/>
        </authorList>
    </citation>
    <scope>NUCLEOTIDE SEQUENCE [LARGE SCALE GENOMIC DNA]</scope>
    <source>
        <strain evidence="12">CGMCC 1.9106</strain>
    </source>
</reference>
<dbReference type="PANTHER" id="PTHR43671:SF13">
    <property type="entry name" value="SERINE_THREONINE-PROTEIN KINASE NEK2"/>
    <property type="match status" value="1"/>
</dbReference>
<dbReference type="RefSeq" id="WP_376807431.1">
    <property type="nucleotide sequence ID" value="NZ_JBHTAC010000016.1"/>
</dbReference>
<sequence>MPAVPPRVLADRYRLLEPLGQGGMGMVWLARDETLHRDVAVKEVVPPAGLTEDERAEMNARSLREARAIARLSHPNVVRIFDVVTVDGRPWIVMEYLQGKSLAALMGEQGRLAPVKVADIGLGVLAALRAAHGAGMLHRDVKPGNVMLGDDGRVVLTDFGLATLPGDPAVTRTGLILGSPSYISPERVEGGEVGPAADLWSLGATLYAAVEGQSPYARPNAMATLAALATEEPAPPRLAGPLKPLLTGLLRKDPRLRMTAAEAEQVLLRVAVGRRGGGGFLSGVRPGGVPGQRRTSPPLALPARAAATPAAPEAERPARTLPDPQRPAEPQTPADSHAPAKADASAKPKASAKAKTPAEPKLPAAGGGATAVPGIAPAVAAAAAGAGSTASKPKPASAAAAVPGQRAGSGLGDRAVGSAEVPGPPEGALVARPRKGRLLAIAAAAAVVLAVIAVVVVPRLGGKPRGDAAAGQAPSAAASPSTAASPSPSPSPSPSGLVLPEGWYLYKDRTGFAVAVPRSWKVTRDRTIVRFKEPDGGRLLLIDQSDSPKKDPVADWTRQEGNRVRAGHWNDYRRVRIVKVDYFLACADWEFTYQGTSGRVHVINRGFVTGPKQAHAIYWSTPESQWQDNLDEFALITASFQPNPV</sequence>
<evidence type="ECO:0000256" key="6">
    <source>
        <dbReference type="ARBA" id="ARBA00022840"/>
    </source>
</evidence>
<gene>
    <name evidence="11" type="ORF">ACFQO7_18065</name>
</gene>
<evidence type="ECO:0000256" key="7">
    <source>
        <dbReference type="PROSITE-ProRule" id="PRU10141"/>
    </source>
</evidence>
<evidence type="ECO:0000256" key="3">
    <source>
        <dbReference type="ARBA" id="ARBA00022679"/>
    </source>
</evidence>
<dbReference type="InterPro" id="IPR017441">
    <property type="entry name" value="Protein_kinase_ATP_BS"/>
</dbReference>
<feature type="region of interest" description="Disordered" evidence="8">
    <location>
        <begin position="388"/>
        <end position="429"/>
    </location>
</feature>
<keyword evidence="12" id="KW-1185">Reference proteome</keyword>
<evidence type="ECO:0000259" key="10">
    <source>
        <dbReference type="PROSITE" id="PS50011"/>
    </source>
</evidence>
<dbReference type="Gene3D" id="3.30.200.20">
    <property type="entry name" value="Phosphorylase Kinase, domain 1"/>
    <property type="match status" value="1"/>
</dbReference>
<dbReference type="Pfam" id="PF00069">
    <property type="entry name" value="Pkinase"/>
    <property type="match status" value="1"/>
</dbReference>
<dbReference type="CDD" id="cd14014">
    <property type="entry name" value="STKc_PknB_like"/>
    <property type="match status" value="1"/>
</dbReference>
<feature type="domain" description="Protein kinase" evidence="10">
    <location>
        <begin position="13"/>
        <end position="268"/>
    </location>
</feature>
<evidence type="ECO:0000256" key="8">
    <source>
        <dbReference type="SAM" id="MobiDB-lite"/>
    </source>
</evidence>
<dbReference type="Gene3D" id="1.10.510.10">
    <property type="entry name" value="Transferase(Phosphotransferase) domain 1"/>
    <property type="match status" value="1"/>
</dbReference>
<dbReference type="PANTHER" id="PTHR43671">
    <property type="entry name" value="SERINE/THREONINE-PROTEIN KINASE NEK"/>
    <property type="match status" value="1"/>
</dbReference>
<dbReference type="PROSITE" id="PS00108">
    <property type="entry name" value="PROTEIN_KINASE_ST"/>
    <property type="match status" value="1"/>
</dbReference>
<keyword evidence="3 11" id="KW-0808">Transferase</keyword>
<dbReference type="SUPFAM" id="SSF56112">
    <property type="entry name" value="Protein kinase-like (PK-like)"/>
    <property type="match status" value="1"/>
</dbReference>
<keyword evidence="4 7" id="KW-0547">Nucleotide-binding</keyword>
<dbReference type="SMART" id="SM00220">
    <property type="entry name" value="S_TKc"/>
    <property type="match status" value="1"/>
</dbReference>
<name>A0ABW2GWV1_9ACTN</name>
<protein>
    <recommendedName>
        <fullName evidence="2">non-specific serine/threonine protein kinase</fullName>
        <ecNumber evidence="2">2.7.11.1</ecNumber>
    </recommendedName>
</protein>
<feature type="compositionally biased region" description="Gly residues" evidence="8">
    <location>
        <begin position="279"/>
        <end position="290"/>
    </location>
</feature>
<dbReference type="InterPro" id="IPR050660">
    <property type="entry name" value="NEK_Ser/Thr_kinase"/>
</dbReference>